<dbReference type="AlphaFoldDB" id="A0A4Z2HP92"/>
<comment type="caution">
    <text evidence="1">The sequence shown here is derived from an EMBL/GenBank/DDBJ whole genome shotgun (WGS) entry which is preliminary data.</text>
</comment>
<evidence type="ECO:0000313" key="2">
    <source>
        <dbReference type="Proteomes" id="UP000314294"/>
    </source>
</evidence>
<dbReference type="EMBL" id="SRLO01000214">
    <property type="protein sequence ID" value="TNN66803.1"/>
    <property type="molecule type" value="Genomic_DNA"/>
</dbReference>
<sequence length="132" mass="14391">MLCVTHQRLAGTLEDVAAVLTGARLGVVAADEPEVVGLLDTLRHRGDRCFHYRVNTTDLLSGLMRFTSNRPTCGTQHYKSGPDGLKRLTLAKDDVTVGCSESRSMTLNIQVNKSAANDSPPQYVEYCIEPAL</sequence>
<organism evidence="1 2">
    <name type="scientific">Liparis tanakae</name>
    <name type="common">Tanaka's snailfish</name>
    <dbReference type="NCBI Taxonomy" id="230148"/>
    <lineage>
        <taxon>Eukaryota</taxon>
        <taxon>Metazoa</taxon>
        <taxon>Chordata</taxon>
        <taxon>Craniata</taxon>
        <taxon>Vertebrata</taxon>
        <taxon>Euteleostomi</taxon>
        <taxon>Actinopterygii</taxon>
        <taxon>Neopterygii</taxon>
        <taxon>Teleostei</taxon>
        <taxon>Neoteleostei</taxon>
        <taxon>Acanthomorphata</taxon>
        <taxon>Eupercaria</taxon>
        <taxon>Perciformes</taxon>
        <taxon>Cottioidei</taxon>
        <taxon>Cottales</taxon>
        <taxon>Liparidae</taxon>
        <taxon>Liparis</taxon>
    </lineage>
</organism>
<accession>A0A4Z2HP92</accession>
<keyword evidence="2" id="KW-1185">Reference proteome</keyword>
<evidence type="ECO:0000313" key="1">
    <source>
        <dbReference type="EMBL" id="TNN66803.1"/>
    </source>
</evidence>
<name>A0A4Z2HP92_9TELE</name>
<gene>
    <name evidence="1" type="ORF">EYF80_023045</name>
</gene>
<dbReference type="Proteomes" id="UP000314294">
    <property type="component" value="Unassembled WGS sequence"/>
</dbReference>
<proteinExistence type="predicted"/>
<protein>
    <submittedName>
        <fullName evidence="1">Uncharacterized protein</fullName>
    </submittedName>
</protein>
<reference evidence="1 2" key="1">
    <citation type="submission" date="2019-03" db="EMBL/GenBank/DDBJ databases">
        <title>First draft genome of Liparis tanakae, snailfish: a comprehensive survey of snailfish specific genes.</title>
        <authorList>
            <person name="Kim W."/>
            <person name="Song I."/>
            <person name="Jeong J.-H."/>
            <person name="Kim D."/>
            <person name="Kim S."/>
            <person name="Ryu S."/>
            <person name="Song J.Y."/>
            <person name="Lee S.K."/>
        </authorList>
    </citation>
    <scope>NUCLEOTIDE SEQUENCE [LARGE SCALE GENOMIC DNA]</scope>
    <source>
        <tissue evidence="1">Muscle</tissue>
    </source>
</reference>